<feature type="compositionally biased region" description="Low complexity" evidence="1">
    <location>
        <begin position="186"/>
        <end position="196"/>
    </location>
</feature>
<dbReference type="GO" id="GO:0000981">
    <property type="term" value="F:DNA-binding transcription factor activity, RNA polymerase II-specific"/>
    <property type="evidence" value="ECO:0007669"/>
    <property type="project" value="InterPro"/>
</dbReference>
<proteinExistence type="predicted"/>
<dbReference type="Proteomes" id="UP000054007">
    <property type="component" value="Unassembled WGS sequence"/>
</dbReference>
<dbReference type="SUPFAM" id="SSF57701">
    <property type="entry name" value="Zn2/Cys6 DNA-binding domain"/>
    <property type="match status" value="1"/>
</dbReference>
<protein>
    <recommendedName>
        <fullName evidence="2">Zn(2)-C6 fungal-type domain-containing protein</fullName>
    </recommendedName>
</protein>
<keyword evidence="4" id="KW-1185">Reference proteome</keyword>
<evidence type="ECO:0000259" key="2">
    <source>
        <dbReference type="PROSITE" id="PS50048"/>
    </source>
</evidence>
<dbReference type="InterPro" id="IPR001138">
    <property type="entry name" value="Zn2Cys6_DnaBD"/>
</dbReference>
<dbReference type="Pfam" id="PF00172">
    <property type="entry name" value="Zn_clus"/>
    <property type="match status" value="1"/>
</dbReference>
<reference evidence="3 4" key="1">
    <citation type="journal article" date="2015" name="Fungal Genet. Biol.">
        <title>Evolution of novel wood decay mechanisms in Agaricales revealed by the genome sequences of Fistulina hepatica and Cylindrobasidium torrendii.</title>
        <authorList>
            <person name="Floudas D."/>
            <person name="Held B.W."/>
            <person name="Riley R."/>
            <person name="Nagy L.G."/>
            <person name="Koehler G."/>
            <person name="Ransdell A.S."/>
            <person name="Younus H."/>
            <person name="Chow J."/>
            <person name="Chiniquy J."/>
            <person name="Lipzen A."/>
            <person name="Tritt A."/>
            <person name="Sun H."/>
            <person name="Haridas S."/>
            <person name="LaButti K."/>
            <person name="Ohm R.A."/>
            <person name="Kues U."/>
            <person name="Blanchette R.A."/>
            <person name="Grigoriev I.V."/>
            <person name="Minto R.E."/>
            <person name="Hibbett D.S."/>
        </authorList>
    </citation>
    <scope>NUCLEOTIDE SEQUENCE [LARGE SCALE GENOMIC DNA]</scope>
    <source>
        <strain evidence="3 4">FP15055 ss-10</strain>
    </source>
</reference>
<evidence type="ECO:0000256" key="1">
    <source>
        <dbReference type="SAM" id="MobiDB-lite"/>
    </source>
</evidence>
<dbReference type="GO" id="GO:0008270">
    <property type="term" value="F:zinc ion binding"/>
    <property type="evidence" value="ECO:0007669"/>
    <property type="project" value="InterPro"/>
</dbReference>
<feature type="compositionally biased region" description="Polar residues" evidence="1">
    <location>
        <begin position="75"/>
        <end position="86"/>
    </location>
</feature>
<feature type="region of interest" description="Disordered" evidence="1">
    <location>
        <begin position="110"/>
        <end position="230"/>
    </location>
</feature>
<dbReference type="PROSITE" id="PS50048">
    <property type="entry name" value="ZN2_CY6_FUNGAL_2"/>
    <property type="match status" value="1"/>
</dbReference>
<evidence type="ECO:0000313" key="3">
    <source>
        <dbReference type="EMBL" id="KIY69240.1"/>
    </source>
</evidence>
<dbReference type="Gene3D" id="4.10.240.10">
    <property type="entry name" value="Zn(2)-C6 fungal-type DNA-binding domain"/>
    <property type="match status" value="1"/>
</dbReference>
<dbReference type="EMBL" id="KN880488">
    <property type="protein sequence ID" value="KIY69240.1"/>
    <property type="molecule type" value="Genomic_DNA"/>
</dbReference>
<sequence>MSWSRPPWACFWPKCDFTARELSEVHTHSRSCAYRQTALDDPAPNKPHLSGLDLEAFGSSARVNGWDPAGGGPTHSPNGYTSRTDGTTMAPIAHAWRHEEDRDRRLHVTLATGPTQPREMEELGRGGLPLPLQPKPSYPSRTADELPWTDGDEAVETTPPRLQWPPRSTVHSVLVAGARPMDYDSDSPSSSRSEYSTLRDPSDFQPPHRRNTLPGPTKITEDRPDLEEGPSRVLGTCVPCRERKIKCNGERPCSHCVQYAEQQPQGDPTKECIYVPARIPSARAPGAGPKSTACNACRKLKTVRECALPVSACATDAITFPSRNAMVRCPPVDAASKGAADWDGFSNACTQRTLEGRADGSYPCSKRTRRACFLPQMVEYALMDIRPPRPIPSTCTMDLGSEYFAM</sequence>
<dbReference type="AlphaFoldDB" id="A0A0D7BGD7"/>
<dbReference type="CDD" id="cd00067">
    <property type="entry name" value="GAL4"/>
    <property type="match status" value="1"/>
</dbReference>
<dbReference type="SMART" id="SM00066">
    <property type="entry name" value="GAL4"/>
    <property type="match status" value="1"/>
</dbReference>
<organism evidence="3 4">
    <name type="scientific">Cylindrobasidium torrendii FP15055 ss-10</name>
    <dbReference type="NCBI Taxonomy" id="1314674"/>
    <lineage>
        <taxon>Eukaryota</taxon>
        <taxon>Fungi</taxon>
        <taxon>Dikarya</taxon>
        <taxon>Basidiomycota</taxon>
        <taxon>Agaricomycotina</taxon>
        <taxon>Agaricomycetes</taxon>
        <taxon>Agaricomycetidae</taxon>
        <taxon>Agaricales</taxon>
        <taxon>Marasmiineae</taxon>
        <taxon>Physalacriaceae</taxon>
        <taxon>Cylindrobasidium</taxon>
    </lineage>
</organism>
<dbReference type="OrthoDB" id="2123952at2759"/>
<dbReference type="InterPro" id="IPR036864">
    <property type="entry name" value="Zn2-C6_fun-type_DNA-bd_sf"/>
</dbReference>
<evidence type="ECO:0000313" key="4">
    <source>
        <dbReference type="Proteomes" id="UP000054007"/>
    </source>
</evidence>
<feature type="region of interest" description="Disordered" evidence="1">
    <location>
        <begin position="63"/>
        <end position="86"/>
    </location>
</feature>
<name>A0A0D7BGD7_9AGAR</name>
<gene>
    <name evidence="3" type="ORF">CYLTODRAFT_420953</name>
</gene>
<feature type="domain" description="Zn(2)-C6 fungal-type" evidence="2">
    <location>
        <begin position="236"/>
        <end position="274"/>
    </location>
</feature>
<accession>A0A0D7BGD7</accession>
<feature type="non-terminal residue" evidence="3">
    <location>
        <position position="406"/>
    </location>
</feature>